<name>A0A1Y0EM42_9BURK</name>
<dbReference type="AlphaFoldDB" id="A0A1Y0EM42"/>
<proteinExistence type="inferred from homology"/>
<keyword evidence="3" id="KW-1185">Reference proteome</keyword>
<dbReference type="Pfam" id="PF03401">
    <property type="entry name" value="TctC"/>
    <property type="match status" value="1"/>
</dbReference>
<dbReference type="KEGG" id="cser:CCO03_08315"/>
<accession>A0A1Y0EM42</accession>
<dbReference type="RefSeq" id="WP_087279726.1">
    <property type="nucleotide sequence ID" value="NZ_CP021455.1"/>
</dbReference>
<organism evidence="2 3">
    <name type="scientific">Comamonas serinivorans</name>
    <dbReference type="NCBI Taxonomy" id="1082851"/>
    <lineage>
        <taxon>Bacteria</taxon>
        <taxon>Pseudomonadati</taxon>
        <taxon>Pseudomonadota</taxon>
        <taxon>Betaproteobacteria</taxon>
        <taxon>Burkholderiales</taxon>
        <taxon>Comamonadaceae</taxon>
        <taxon>Comamonas</taxon>
    </lineage>
</organism>
<dbReference type="Gene3D" id="3.40.190.10">
    <property type="entry name" value="Periplasmic binding protein-like II"/>
    <property type="match status" value="1"/>
</dbReference>
<dbReference type="PIRSF" id="PIRSF017082">
    <property type="entry name" value="YflP"/>
    <property type="match status" value="1"/>
</dbReference>
<dbReference type="CDD" id="cd07012">
    <property type="entry name" value="PBP2_Bug_TTT"/>
    <property type="match status" value="1"/>
</dbReference>
<dbReference type="InterPro" id="IPR005064">
    <property type="entry name" value="BUG"/>
</dbReference>
<dbReference type="EMBL" id="CP021455">
    <property type="protein sequence ID" value="ARU04677.1"/>
    <property type="molecule type" value="Genomic_DNA"/>
</dbReference>
<dbReference type="PANTHER" id="PTHR42928">
    <property type="entry name" value="TRICARBOXYLATE-BINDING PROTEIN"/>
    <property type="match status" value="1"/>
</dbReference>
<gene>
    <name evidence="2" type="ORF">CCO03_08315</name>
</gene>
<dbReference type="SUPFAM" id="SSF53850">
    <property type="entry name" value="Periplasmic binding protein-like II"/>
    <property type="match status" value="1"/>
</dbReference>
<comment type="similarity">
    <text evidence="1">Belongs to the UPF0065 (bug) family.</text>
</comment>
<evidence type="ECO:0000256" key="1">
    <source>
        <dbReference type="ARBA" id="ARBA00006987"/>
    </source>
</evidence>
<dbReference type="InterPro" id="IPR042100">
    <property type="entry name" value="Bug_dom1"/>
</dbReference>
<dbReference type="InterPro" id="IPR006311">
    <property type="entry name" value="TAT_signal"/>
</dbReference>
<sequence>MSTSSQAFVAHPPELASAHLSRRNLLRLGVATGAGAWPALHAAAQGPTDAWPNRPIKWVVPYLAGTGPDSSARILSEAVGTALGQPVVIENRPGAGGNIGARLVARAPADGYTWLYSGSPMAAAMRVYKQPGFDVFKDFQHVLGMSRSDILIVVQPESGIRTLADLVARAKAGSITYGSGGVGTPSHLGVELLLSSLNLQANHIPYKGASELVNAIMGKQVTFGAPVFSVAYPFVQSGKMLALGVASAQRNAHLPKVPTLAEQGVANVNLVSWGGLSVPAGTPPEIVARLRQTFETVLRKPDLVTALERNGGLVDVRDGEHYTQSFQREIAFTETMMKRVKLEPI</sequence>
<dbReference type="OrthoDB" id="8808754at2"/>
<dbReference type="Gene3D" id="3.40.190.150">
    <property type="entry name" value="Bordetella uptake gene, domain 1"/>
    <property type="match status" value="1"/>
</dbReference>
<evidence type="ECO:0000313" key="3">
    <source>
        <dbReference type="Proteomes" id="UP000196138"/>
    </source>
</evidence>
<dbReference type="PANTHER" id="PTHR42928:SF5">
    <property type="entry name" value="BLR1237 PROTEIN"/>
    <property type="match status" value="1"/>
</dbReference>
<dbReference type="PROSITE" id="PS51318">
    <property type="entry name" value="TAT"/>
    <property type="match status" value="1"/>
</dbReference>
<dbReference type="Proteomes" id="UP000196138">
    <property type="component" value="Chromosome"/>
</dbReference>
<evidence type="ECO:0000313" key="2">
    <source>
        <dbReference type="EMBL" id="ARU04677.1"/>
    </source>
</evidence>
<evidence type="ECO:0008006" key="4">
    <source>
        <dbReference type="Google" id="ProtNLM"/>
    </source>
</evidence>
<protein>
    <recommendedName>
        <fullName evidence="4">ABC transporter substrate-binding protein</fullName>
    </recommendedName>
</protein>
<reference evidence="2 3" key="1">
    <citation type="submission" date="2017-05" db="EMBL/GenBank/DDBJ databases">
        <authorList>
            <person name="Song R."/>
            <person name="Chenine A.L."/>
            <person name="Ruprecht R.M."/>
        </authorList>
    </citation>
    <scope>NUCLEOTIDE SEQUENCE [LARGE SCALE GENOMIC DNA]</scope>
    <source>
        <strain evidence="2 3">DSM 26136</strain>
    </source>
</reference>